<protein>
    <submittedName>
        <fullName evidence="3">Uncharacterized protein</fullName>
    </submittedName>
</protein>
<evidence type="ECO:0000313" key="2">
    <source>
        <dbReference type="EMBL" id="CAB4176038.1"/>
    </source>
</evidence>
<dbReference type="EMBL" id="LR798374">
    <property type="protein sequence ID" value="CAB5227394.1"/>
    <property type="molecule type" value="Genomic_DNA"/>
</dbReference>
<evidence type="ECO:0000313" key="1">
    <source>
        <dbReference type="EMBL" id="CAB4168844.1"/>
    </source>
</evidence>
<accession>A0A6J5QBZ1</accession>
<evidence type="ECO:0000313" key="5">
    <source>
        <dbReference type="EMBL" id="CAB4210548.1"/>
    </source>
</evidence>
<organism evidence="3">
    <name type="scientific">uncultured Caudovirales phage</name>
    <dbReference type="NCBI Taxonomy" id="2100421"/>
    <lineage>
        <taxon>Viruses</taxon>
        <taxon>Duplodnaviria</taxon>
        <taxon>Heunggongvirae</taxon>
        <taxon>Uroviricota</taxon>
        <taxon>Caudoviricetes</taxon>
        <taxon>Peduoviridae</taxon>
        <taxon>Maltschvirus</taxon>
        <taxon>Maltschvirus maltsch</taxon>
    </lineage>
</organism>
<evidence type="ECO:0000313" key="3">
    <source>
        <dbReference type="EMBL" id="CAB4181032.1"/>
    </source>
</evidence>
<dbReference type="EMBL" id="LR797262">
    <property type="protein sequence ID" value="CAB4198202.1"/>
    <property type="molecule type" value="Genomic_DNA"/>
</dbReference>
<reference evidence="3" key="1">
    <citation type="submission" date="2020-05" db="EMBL/GenBank/DDBJ databases">
        <authorList>
            <person name="Chiriac C."/>
            <person name="Salcher M."/>
            <person name="Ghai R."/>
            <person name="Kavagutti S V."/>
        </authorList>
    </citation>
    <scope>NUCLEOTIDE SEQUENCE</scope>
</reference>
<dbReference type="EMBL" id="LR797006">
    <property type="protein sequence ID" value="CAB4181032.1"/>
    <property type="molecule type" value="Genomic_DNA"/>
</dbReference>
<name>A0A6J5QBZ1_9CAUD</name>
<evidence type="ECO:0000313" key="4">
    <source>
        <dbReference type="EMBL" id="CAB4198202.1"/>
    </source>
</evidence>
<dbReference type="EMBL" id="LR796840">
    <property type="protein sequence ID" value="CAB4168844.1"/>
    <property type="molecule type" value="Genomic_DNA"/>
</dbReference>
<sequence length="80" mass="9485">MQNYYNRKLTYPDLQDYIGVLTALAHDKKYESRSEYEKNHTCASIKVIERILKNNDITDEQRKGYETTIRLLKEAAKDDL</sequence>
<gene>
    <name evidence="3" type="ORF">UFOVP1074_35</name>
    <name evidence="4" type="ORF">UFOVP1310_46</name>
    <name evidence="5" type="ORF">UFOVP1424_26</name>
    <name evidence="6" type="ORF">UFOVP1521_26</name>
    <name evidence="1" type="ORF">UFOVP899_3</name>
    <name evidence="2" type="ORF">UFOVP987_2</name>
</gene>
<dbReference type="EMBL" id="LR797362">
    <property type="protein sequence ID" value="CAB4210548.1"/>
    <property type="molecule type" value="Genomic_DNA"/>
</dbReference>
<proteinExistence type="predicted"/>
<dbReference type="EMBL" id="LR796935">
    <property type="protein sequence ID" value="CAB4176038.1"/>
    <property type="molecule type" value="Genomic_DNA"/>
</dbReference>
<evidence type="ECO:0000313" key="6">
    <source>
        <dbReference type="EMBL" id="CAB5227394.1"/>
    </source>
</evidence>